<evidence type="ECO:0000256" key="3">
    <source>
        <dbReference type="ARBA" id="ARBA00022691"/>
    </source>
</evidence>
<organism evidence="4">
    <name type="scientific">mine drainage metagenome</name>
    <dbReference type="NCBI Taxonomy" id="410659"/>
    <lineage>
        <taxon>unclassified sequences</taxon>
        <taxon>metagenomes</taxon>
        <taxon>ecological metagenomes</taxon>
    </lineage>
</organism>
<accession>T0YVS8</accession>
<comment type="caution">
    <text evidence="4">The sequence shown here is derived from an EMBL/GenBank/DDBJ whole genome shotgun (WGS) entry which is preliminary data.</text>
</comment>
<dbReference type="EMBL" id="AUZX01012317">
    <property type="protein sequence ID" value="EQD39686.1"/>
    <property type="molecule type" value="Genomic_DNA"/>
</dbReference>
<dbReference type="Gene3D" id="2.40.50.1070">
    <property type="match status" value="1"/>
</dbReference>
<evidence type="ECO:0000256" key="2">
    <source>
        <dbReference type="ARBA" id="ARBA00022679"/>
    </source>
</evidence>
<evidence type="ECO:0000313" key="4">
    <source>
        <dbReference type="EMBL" id="EQD39686.1"/>
    </source>
</evidence>
<dbReference type="Gene3D" id="3.40.50.150">
    <property type="entry name" value="Vaccinia Virus protein VP39"/>
    <property type="match status" value="1"/>
</dbReference>
<dbReference type="PANTHER" id="PTHR11061:SF30">
    <property type="entry name" value="TRNA (URACIL(54)-C(5))-METHYLTRANSFERASE"/>
    <property type="match status" value="1"/>
</dbReference>
<dbReference type="SUPFAM" id="SSF53335">
    <property type="entry name" value="S-adenosyl-L-methionine-dependent methyltransferases"/>
    <property type="match status" value="1"/>
</dbReference>
<gene>
    <name evidence="4" type="ORF">B1A_16763</name>
</gene>
<dbReference type="PANTHER" id="PTHR11061">
    <property type="entry name" value="RNA M5U METHYLTRANSFERASE"/>
    <property type="match status" value="1"/>
</dbReference>
<keyword evidence="1 4" id="KW-0489">Methyltransferase</keyword>
<sequence length="250" mass="27088">RIEPPCPAFGHCGGCDLQHLSYAGELRAKRRRVEDALRRIGGIATEVAPCISAPEPYGYRHKLSWPVRGREGDVRVGLYARGTHEVVEEEFVRSGAPVPRVCCRRWSGDCRANLGVAPYDERTHEGILRHVVARRSRKSGQILVTLVATGRDHALSTLAEQLHLQGEMVSGVALNLNASGGNAVFGRDTVILAGEGEIREELLGLSFRIGPTSFFQVNPHAAERLFSAALESLGDVSGQALDLYTGTGVL</sequence>
<feature type="non-terminal residue" evidence="4">
    <location>
        <position position="250"/>
    </location>
</feature>
<dbReference type="PROSITE" id="PS51687">
    <property type="entry name" value="SAM_MT_RNA_M5U"/>
    <property type="match status" value="1"/>
</dbReference>
<evidence type="ECO:0000256" key="1">
    <source>
        <dbReference type="ARBA" id="ARBA00022603"/>
    </source>
</evidence>
<reference evidence="4" key="1">
    <citation type="submission" date="2013-08" db="EMBL/GenBank/DDBJ databases">
        <authorList>
            <person name="Mendez C."/>
            <person name="Richter M."/>
            <person name="Ferrer M."/>
            <person name="Sanchez J."/>
        </authorList>
    </citation>
    <scope>NUCLEOTIDE SEQUENCE</scope>
</reference>
<feature type="non-terminal residue" evidence="4">
    <location>
        <position position="1"/>
    </location>
</feature>
<dbReference type="AlphaFoldDB" id="T0YVS8"/>
<proteinExistence type="predicted"/>
<reference evidence="4" key="2">
    <citation type="journal article" date="2014" name="ISME J.">
        <title>Microbial stratification in low pH oxic and suboxic macroscopic growths along an acid mine drainage.</title>
        <authorList>
            <person name="Mendez-Garcia C."/>
            <person name="Mesa V."/>
            <person name="Sprenger R.R."/>
            <person name="Richter M."/>
            <person name="Diez M.S."/>
            <person name="Solano J."/>
            <person name="Bargiela R."/>
            <person name="Golyshina O.V."/>
            <person name="Manteca A."/>
            <person name="Ramos J.L."/>
            <person name="Gallego J.R."/>
            <person name="Llorente I."/>
            <person name="Martins Dos Santos V.A."/>
            <person name="Jensen O.N."/>
            <person name="Pelaez A.I."/>
            <person name="Sanchez J."/>
            <person name="Ferrer M."/>
        </authorList>
    </citation>
    <scope>NUCLEOTIDE SEQUENCE</scope>
</reference>
<keyword evidence="2 4" id="KW-0808">Transferase</keyword>
<dbReference type="InterPro" id="IPR029063">
    <property type="entry name" value="SAM-dependent_MTases_sf"/>
</dbReference>
<dbReference type="GO" id="GO:0070041">
    <property type="term" value="F:rRNA (uridine-C5-)-methyltransferase activity"/>
    <property type="evidence" value="ECO:0007669"/>
    <property type="project" value="TreeGrafter"/>
</dbReference>
<keyword evidence="3" id="KW-0949">S-adenosyl-L-methionine</keyword>
<dbReference type="InterPro" id="IPR010280">
    <property type="entry name" value="U5_MeTrfase_fam"/>
</dbReference>
<protein>
    <submittedName>
        <fullName evidence="4">RNA methyltransferase, TrmA family</fullName>
    </submittedName>
</protein>
<name>T0YVS8_9ZZZZ</name>
<dbReference type="GO" id="GO:0070475">
    <property type="term" value="P:rRNA base methylation"/>
    <property type="evidence" value="ECO:0007669"/>
    <property type="project" value="TreeGrafter"/>
</dbReference>